<dbReference type="Pfam" id="PF01411">
    <property type="entry name" value="tRNA-synt_2c"/>
    <property type="match status" value="1"/>
</dbReference>
<sequence length="871" mass="99861">MKKLTSKEIRQKWIDFFVSKNHFYLESKSLVPINDPSLLWINSGVATLKPYFTGEKKPPALRLVNSQKAIRTNDIENVGVTARHHTFFEMLGNFSIGDYFKKEAQKWALEFLIDVLKMDPEKLFYTVYKEDEEAYQNWIDLGIPKSKIIKGGRDTNFWDVGLGPCGPNSEIFYDRGQKYDSRGIEILEQDLENDRYIEIWNLVFSTFNNDGKNNYSELKSKNIDTGAGLERITSILQDAPTNYDTDLFLPIIAEIEKLSGKKYDIENYFVNEPKQTEINTAFKVIADHMRSAVNAIADGVKPSNIGRGYIIRRLIRRSYRMAYKLGIKEQTFLYKLTPIIKNALIFDFDSEKVSQIIQKEERIFSKTIDSGLKLLEKEMSRQNSKKFDSKIAWRLFETYGYPVELTKEILFEKGINLNLKEIDKYRDEHANKSRSNNSQAMKSVINSLALITKKIGSFVGYDLLENESNILFLANTNAEINKSNSKDISYLILNETPFYATGGGQKHDQGYMLQGDNKIAVLEIFKDKHGNHIHKVQGSIDISKPVKSFIDKNNRTNLERNHSGTHLLFKSLREQFGMEIKQLGSNNNENRLTFDMPANSKPTLKEIFEIEQRVKSYINAKVDRVYSNTDVENAKKMGVIITIEETEYMDPSNVRVVSFPGITSDLCGGTHIKNTEFIEDFKITSVENKGTGIYRISAVTTHKQVNKFIKSEIEKLDIEQKSIVDKIVSLDSNFDINKVEYVKSIDEINSKRNLIDELRLILKNLIKSSANKVSNNLELQKLSIDDMDIFWNSNVDSSILSSQAAALRSEKPNSFILLLSKISGDKYKIVITSENNDSKKLWAYFQNEYNLKGGGNSKMMQGVCDFIKELK</sequence>
<name>A0A4R6ICZ6_9MOLU</name>
<evidence type="ECO:0000313" key="17">
    <source>
        <dbReference type="Proteomes" id="UP000295518"/>
    </source>
</evidence>
<keyword evidence="17" id="KW-1185">Reference proteome</keyword>
<evidence type="ECO:0000256" key="9">
    <source>
        <dbReference type="ARBA" id="ARBA00022884"/>
    </source>
</evidence>
<keyword evidence="9 14" id="KW-0694">RNA-binding</keyword>
<keyword evidence="4 14" id="KW-0436">Ligase</keyword>
<dbReference type="SMART" id="SM00863">
    <property type="entry name" value="tRNA_SAD"/>
    <property type="match status" value="1"/>
</dbReference>
<keyword evidence="10 14" id="KW-0648">Protein biosynthesis</keyword>
<dbReference type="NCBIfam" id="TIGR00344">
    <property type="entry name" value="alaS"/>
    <property type="match status" value="1"/>
</dbReference>
<dbReference type="Gene3D" id="3.30.980.10">
    <property type="entry name" value="Threonyl-trna Synthetase, Chain A, domain 2"/>
    <property type="match status" value="1"/>
</dbReference>
<evidence type="ECO:0000256" key="7">
    <source>
        <dbReference type="ARBA" id="ARBA00022833"/>
    </source>
</evidence>
<keyword evidence="3 14" id="KW-0820">tRNA-binding</keyword>
<dbReference type="InterPro" id="IPR012947">
    <property type="entry name" value="tRNA_SAD"/>
</dbReference>
<evidence type="ECO:0000256" key="6">
    <source>
        <dbReference type="ARBA" id="ARBA00022741"/>
    </source>
</evidence>
<evidence type="ECO:0000256" key="2">
    <source>
        <dbReference type="ARBA" id="ARBA00022490"/>
    </source>
</evidence>
<dbReference type="InterPro" id="IPR002318">
    <property type="entry name" value="Ala-tRNA-lgiase_IIc"/>
</dbReference>
<comment type="catalytic activity">
    <reaction evidence="13 14">
        <text>tRNA(Ala) + L-alanine + ATP = L-alanyl-tRNA(Ala) + AMP + diphosphate</text>
        <dbReference type="Rhea" id="RHEA:12540"/>
        <dbReference type="Rhea" id="RHEA-COMP:9657"/>
        <dbReference type="Rhea" id="RHEA-COMP:9923"/>
        <dbReference type="ChEBI" id="CHEBI:30616"/>
        <dbReference type="ChEBI" id="CHEBI:33019"/>
        <dbReference type="ChEBI" id="CHEBI:57972"/>
        <dbReference type="ChEBI" id="CHEBI:78442"/>
        <dbReference type="ChEBI" id="CHEBI:78497"/>
        <dbReference type="ChEBI" id="CHEBI:456215"/>
        <dbReference type="EC" id="6.1.1.7"/>
    </reaction>
</comment>
<comment type="domain">
    <text evidence="14">Consists of three domains; the N-terminal catalytic domain, the editing domain and the C-terminal C-Ala domain. The editing domain removes incorrectly charged amino acids, while the C-Ala domain, along with tRNA(Ala), serves as a bridge to cooperatively bring together the editing and aminoacylation centers thus stimulating deacylation of misacylated tRNAs.</text>
</comment>
<evidence type="ECO:0000256" key="13">
    <source>
        <dbReference type="ARBA" id="ARBA00048300"/>
    </source>
</evidence>
<dbReference type="GO" id="GO:0005524">
    <property type="term" value="F:ATP binding"/>
    <property type="evidence" value="ECO:0007669"/>
    <property type="project" value="UniProtKB-UniRule"/>
</dbReference>
<proteinExistence type="inferred from homology"/>
<dbReference type="InterPro" id="IPR018162">
    <property type="entry name" value="Ala-tRNA-ligase_IIc_anticod-bd"/>
</dbReference>
<keyword evidence="8 14" id="KW-0067">ATP-binding</keyword>
<keyword evidence="7 14" id="KW-0862">Zinc</keyword>
<evidence type="ECO:0000256" key="14">
    <source>
        <dbReference type="HAMAP-Rule" id="MF_00036"/>
    </source>
</evidence>
<evidence type="ECO:0000256" key="3">
    <source>
        <dbReference type="ARBA" id="ARBA00022555"/>
    </source>
</evidence>
<dbReference type="GO" id="GO:0008270">
    <property type="term" value="F:zinc ion binding"/>
    <property type="evidence" value="ECO:0007669"/>
    <property type="project" value="UniProtKB-UniRule"/>
</dbReference>
<dbReference type="Proteomes" id="UP000295518">
    <property type="component" value="Unassembled WGS sequence"/>
</dbReference>
<feature type="domain" description="Alanyl-transfer RNA synthetases family profile" evidence="15">
    <location>
        <begin position="4"/>
        <end position="710"/>
    </location>
</feature>
<evidence type="ECO:0000256" key="10">
    <source>
        <dbReference type="ARBA" id="ARBA00022917"/>
    </source>
</evidence>
<reference evidence="16 17" key="1">
    <citation type="submission" date="2019-03" db="EMBL/GenBank/DDBJ databases">
        <title>Genomic Encyclopedia of Archaeal and Bacterial Type Strains, Phase II (KMG-II): from individual species to whole genera.</title>
        <authorList>
            <person name="Goeker M."/>
        </authorList>
    </citation>
    <scope>NUCLEOTIDE SEQUENCE [LARGE SCALE GENOMIC DNA]</scope>
    <source>
        <strain evidence="16 17">ATCC 700618</strain>
    </source>
</reference>
<comment type="similarity">
    <text evidence="1 14">Belongs to the class-II aminoacyl-tRNA synthetase family.</text>
</comment>
<dbReference type="GO" id="GO:0005829">
    <property type="term" value="C:cytosol"/>
    <property type="evidence" value="ECO:0007669"/>
    <property type="project" value="TreeGrafter"/>
</dbReference>
<dbReference type="InterPro" id="IPR023033">
    <property type="entry name" value="Ala_tRNA_ligase_euk/bac"/>
</dbReference>
<feature type="binding site" evidence="14">
    <location>
        <position position="566"/>
    </location>
    <ligand>
        <name>Zn(2+)</name>
        <dbReference type="ChEBI" id="CHEBI:29105"/>
    </ligand>
</feature>
<dbReference type="PANTHER" id="PTHR11777">
    <property type="entry name" value="ALANYL-TRNA SYNTHETASE"/>
    <property type="match status" value="1"/>
</dbReference>
<dbReference type="InterPro" id="IPR018165">
    <property type="entry name" value="Ala-tRNA-synth_IIc_core"/>
</dbReference>
<accession>A0A4R6ICZ6</accession>
<dbReference type="InterPro" id="IPR009000">
    <property type="entry name" value="Transl_B-barrel_sf"/>
</dbReference>
<dbReference type="InterPro" id="IPR050058">
    <property type="entry name" value="Ala-tRNA_ligase"/>
</dbReference>
<dbReference type="HAMAP" id="MF_00036_B">
    <property type="entry name" value="Ala_tRNA_synth_B"/>
    <property type="match status" value="1"/>
</dbReference>
<dbReference type="FunFam" id="3.30.930.10:FF:000046">
    <property type="entry name" value="Alanine--tRNA ligase"/>
    <property type="match status" value="1"/>
</dbReference>
<dbReference type="Gene3D" id="2.40.30.130">
    <property type="match status" value="1"/>
</dbReference>
<dbReference type="GO" id="GO:0004813">
    <property type="term" value="F:alanine-tRNA ligase activity"/>
    <property type="evidence" value="ECO:0007669"/>
    <property type="project" value="UniProtKB-UniRule"/>
</dbReference>
<dbReference type="EMBL" id="SNWN01000014">
    <property type="protein sequence ID" value="TDO19398.1"/>
    <property type="molecule type" value="Genomic_DNA"/>
</dbReference>
<dbReference type="SUPFAM" id="SSF50447">
    <property type="entry name" value="Translation proteins"/>
    <property type="match status" value="1"/>
</dbReference>
<evidence type="ECO:0000313" key="16">
    <source>
        <dbReference type="EMBL" id="TDO19398.1"/>
    </source>
</evidence>
<dbReference type="PRINTS" id="PR00980">
    <property type="entry name" value="TRNASYNTHALA"/>
</dbReference>
<dbReference type="InterPro" id="IPR045864">
    <property type="entry name" value="aa-tRNA-synth_II/BPL/LPL"/>
</dbReference>
<dbReference type="PROSITE" id="PS50860">
    <property type="entry name" value="AA_TRNA_LIGASE_II_ALA"/>
    <property type="match status" value="1"/>
</dbReference>
<dbReference type="AlphaFoldDB" id="A0A4R6ICZ6"/>
<evidence type="ECO:0000256" key="8">
    <source>
        <dbReference type="ARBA" id="ARBA00022840"/>
    </source>
</evidence>
<evidence type="ECO:0000256" key="12">
    <source>
        <dbReference type="ARBA" id="ARBA00024779"/>
    </source>
</evidence>
<dbReference type="GO" id="GO:0002161">
    <property type="term" value="F:aminoacyl-tRNA deacylase activity"/>
    <property type="evidence" value="ECO:0007669"/>
    <property type="project" value="TreeGrafter"/>
</dbReference>
<dbReference type="GO" id="GO:0000049">
    <property type="term" value="F:tRNA binding"/>
    <property type="evidence" value="ECO:0007669"/>
    <property type="project" value="UniProtKB-KW"/>
</dbReference>
<keyword evidence="11 14" id="KW-0030">Aminoacyl-tRNA synthetase</keyword>
<feature type="binding site" evidence="14">
    <location>
        <position position="671"/>
    </location>
    <ligand>
        <name>Zn(2+)</name>
        <dbReference type="ChEBI" id="CHEBI:29105"/>
    </ligand>
</feature>
<organism evidence="16 17">
    <name type="scientific">Mycoplasma testudineum</name>
    <dbReference type="NCBI Taxonomy" id="244584"/>
    <lineage>
        <taxon>Bacteria</taxon>
        <taxon>Bacillati</taxon>
        <taxon>Mycoplasmatota</taxon>
        <taxon>Mollicutes</taxon>
        <taxon>Mycoplasmataceae</taxon>
        <taxon>Mycoplasma</taxon>
    </lineage>
</organism>
<keyword evidence="5 14" id="KW-0479">Metal-binding</keyword>
<feature type="binding site" evidence="14">
    <location>
        <position position="667"/>
    </location>
    <ligand>
        <name>Zn(2+)</name>
        <dbReference type="ChEBI" id="CHEBI:29105"/>
    </ligand>
</feature>
<comment type="cofactor">
    <cofactor evidence="14">
        <name>Zn(2+)</name>
        <dbReference type="ChEBI" id="CHEBI:29105"/>
    </cofactor>
    <text evidence="14">Binds 1 zinc ion per subunit.</text>
</comment>
<dbReference type="CDD" id="cd00673">
    <property type="entry name" value="AlaRS_core"/>
    <property type="match status" value="1"/>
</dbReference>
<evidence type="ECO:0000256" key="4">
    <source>
        <dbReference type="ARBA" id="ARBA00022598"/>
    </source>
</evidence>
<evidence type="ECO:0000259" key="15">
    <source>
        <dbReference type="PROSITE" id="PS50860"/>
    </source>
</evidence>
<dbReference type="FunFam" id="3.30.980.10:FF:000004">
    <property type="entry name" value="Alanine--tRNA ligase, cytoplasmic"/>
    <property type="match status" value="1"/>
</dbReference>
<dbReference type="PANTHER" id="PTHR11777:SF9">
    <property type="entry name" value="ALANINE--TRNA LIGASE, CYTOPLASMIC"/>
    <property type="match status" value="1"/>
</dbReference>
<evidence type="ECO:0000256" key="1">
    <source>
        <dbReference type="ARBA" id="ARBA00008226"/>
    </source>
</evidence>
<protein>
    <recommendedName>
        <fullName evidence="14">Alanine--tRNA ligase</fullName>
        <ecNumber evidence="14">6.1.1.7</ecNumber>
    </recommendedName>
    <alternativeName>
        <fullName evidence="14">Alanyl-tRNA synthetase</fullName>
        <shortName evidence="14">AlaRS</shortName>
    </alternativeName>
</protein>
<dbReference type="SUPFAM" id="SSF101353">
    <property type="entry name" value="Putative anticodon-binding domain of alanyl-tRNA synthetase (AlaRS)"/>
    <property type="match status" value="1"/>
</dbReference>
<dbReference type="GO" id="GO:0006419">
    <property type="term" value="P:alanyl-tRNA aminoacylation"/>
    <property type="evidence" value="ECO:0007669"/>
    <property type="project" value="UniProtKB-UniRule"/>
</dbReference>
<keyword evidence="2 14" id="KW-0963">Cytoplasm</keyword>
<dbReference type="InterPro" id="IPR018164">
    <property type="entry name" value="Ala-tRNA-synth_IIc_N"/>
</dbReference>
<dbReference type="InterPro" id="IPR018163">
    <property type="entry name" value="Thr/Ala-tRNA-synth_IIc_edit"/>
</dbReference>
<dbReference type="Gene3D" id="3.30.930.10">
    <property type="entry name" value="Bira Bifunctional Protein, Domain 2"/>
    <property type="match status" value="1"/>
</dbReference>
<feature type="binding site" evidence="14">
    <location>
        <position position="562"/>
    </location>
    <ligand>
        <name>Zn(2+)</name>
        <dbReference type="ChEBI" id="CHEBI:29105"/>
    </ligand>
</feature>
<dbReference type="EC" id="6.1.1.7" evidence="14"/>
<keyword evidence="6 14" id="KW-0547">Nucleotide-binding</keyword>
<comment type="subcellular location">
    <subcellularLocation>
        <location evidence="14">Cytoplasm</location>
    </subcellularLocation>
</comment>
<comment type="caution">
    <text evidence="16">The sequence shown here is derived from an EMBL/GenBank/DDBJ whole genome shotgun (WGS) entry which is preliminary data.</text>
</comment>
<dbReference type="Pfam" id="PF07973">
    <property type="entry name" value="tRNA_SAD"/>
    <property type="match status" value="1"/>
</dbReference>
<comment type="function">
    <text evidence="12 14">Catalyzes the attachment of alanine to tRNA(Ala) in a two-step reaction: alanine is first activated by ATP to form Ala-AMP and then transferred to the acceptor end of tRNA(Ala). Also edits incorrectly charged Ser-tRNA(Ala) and Gly-tRNA(Ala) via its editing domain.</text>
</comment>
<dbReference type="SUPFAM" id="SSF55186">
    <property type="entry name" value="ThrRS/AlaRS common domain"/>
    <property type="match status" value="1"/>
</dbReference>
<dbReference type="SUPFAM" id="SSF55681">
    <property type="entry name" value="Class II aaRS and biotin synthetases"/>
    <property type="match status" value="1"/>
</dbReference>
<evidence type="ECO:0000256" key="11">
    <source>
        <dbReference type="ARBA" id="ARBA00023146"/>
    </source>
</evidence>
<evidence type="ECO:0000256" key="5">
    <source>
        <dbReference type="ARBA" id="ARBA00022723"/>
    </source>
</evidence>
<gene>
    <name evidence="14" type="primary">alaS</name>
    <name evidence="16" type="ORF">EI74_0667</name>
</gene>